<dbReference type="Proteomes" id="UP000250218">
    <property type="component" value="Chromosome"/>
</dbReference>
<feature type="active site" description="Proton donor" evidence="6">
    <location>
        <position position="75"/>
    </location>
</feature>
<feature type="binding site" evidence="7">
    <location>
        <position position="73"/>
    </location>
    <ligand>
        <name>Zn(2+)</name>
        <dbReference type="ChEBI" id="CHEBI:29105"/>
        <note>catalytic</note>
    </ligand>
</feature>
<dbReference type="InterPro" id="IPR015517">
    <property type="entry name" value="dCMP_deaminase-rel"/>
</dbReference>
<evidence type="ECO:0000256" key="2">
    <source>
        <dbReference type="ARBA" id="ARBA00006576"/>
    </source>
</evidence>
<evidence type="ECO:0000256" key="1">
    <source>
        <dbReference type="ARBA" id="ARBA00001947"/>
    </source>
</evidence>
<evidence type="ECO:0000256" key="4">
    <source>
        <dbReference type="ARBA" id="ARBA00022801"/>
    </source>
</evidence>
<organism evidence="9 10">
    <name type="scientific">[Mycoplasma] anseris</name>
    <dbReference type="NCBI Taxonomy" id="92400"/>
    <lineage>
        <taxon>Bacteria</taxon>
        <taxon>Bacillati</taxon>
        <taxon>Mycoplasmatota</taxon>
        <taxon>Mycoplasmoidales</taxon>
        <taxon>Metamycoplasmataceae</taxon>
        <taxon>Metamycoplasma</taxon>
    </lineage>
</organism>
<dbReference type="SUPFAM" id="SSF53927">
    <property type="entry name" value="Cytidine deaminase-like"/>
    <property type="match status" value="1"/>
</dbReference>
<dbReference type="InterPro" id="IPR035105">
    <property type="entry name" value="Deoxycytidylate_deaminase_dom"/>
</dbReference>
<dbReference type="PIRSF" id="PIRSF006019">
    <property type="entry name" value="dCMP_deaminase"/>
    <property type="match status" value="1"/>
</dbReference>
<dbReference type="CDD" id="cd01286">
    <property type="entry name" value="deoxycytidylate_deaminase"/>
    <property type="match status" value="1"/>
</dbReference>
<dbReference type="InterPro" id="IPR016473">
    <property type="entry name" value="dCMP_deaminase"/>
</dbReference>
<evidence type="ECO:0000256" key="6">
    <source>
        <dbReference type="PIRSR" id="PIRSR006019-1"/>
    </source>
</evidence>
<evidence type="ECO:0000313" key="10">
    <source>
        <dbReference type="Proteomes" id="UP000250218"/>
    </source>
</evidence>
<dbReference type="Gene3D" id="3.40.140.10">
    <property type="entry name" value="Cytidine Deaminase, domain 2"/>
    <property type="match status" value="1"/>
</dbReference>
<dbReference type="GO" id="GO:0006220">
    <property type="term" value="P:pyrimidine nucleotide metabolic process"/>
    <property type="evidence" value="ECO:0007669"/>
    <property type="project" value="InterPro"/>
</dbReference>
<evidence type="ECO:0000259" key="8">
    <source>
        <dbReference type="PROSITE" id="PS51747"/>
    </source>
</evidence>
<feature type="binding site" evidence="7">
    <location>
        <position position="105"/>
    </location>
    <ligand>
        <name>Zn(2+)</name>
        <dbReference type="ChEBI" id="CHEBI:29105"/>
        <note>catalytic</note>
    </ligand>
</feature>
<sequence length="160" mass="18086">MSLAKLSAMRSKDPDTKVGACIVNSNNYVVSLGYNGMPTSYKNTRKNNDNSFTWERPENKDEVIKSKYTYVVHAEANAIINANITSSKIEPGSILYVTHSPCYHCAKLIVQSKIGKVIYEQAYRPEADDFLASKKIFDAFGIDLVKYDEEFDIELKLKEN</sequence>
<feature type="binding site" evidence="7">
    <location>
        <position position="102"/>
    </location>
    <ligand>
        <name>Zn(2+)</name>
        <dbReference type="ChEBI" id="CHEBI:29105"/>
        <note>catalytic</note>
    </ligand>
</feature>
<keyword evidence="5 7" id="KW-0862">Zinc</keyword>
<feature type="domain" description="CMP/dCMP-type deaminase" evidence="8">
    <location>
        <begin position="1"/>
        <end position="131"/>
    </location>
</feature>
<protein>
    <submittedName>
        <fullName evidence="9">Deoxycytidylate deaminase</fullName>
    </submittedName>
</protein>
<evidence type="ECO:0000256" key="7">
    <source>
        <dbReference type="PIRSR" id="PIRSR006019-2"/>
    </source>
</evidence>
<comment type="cofactor">
    <cofactor evidence="1 7">
        <name>Zn(2+)</name>
        <dbReference type="ChEBI" id="CHEBI:29105"/>
    </cofactor>
</comment>
<proteinExistence type="inferred from homology"/>
<accession>A0A2Z4NEG8</accession>
<keyword evidence="10" id="KW-1185">Reference proteome</keyword>
<evidence type="ECO:0000256" key="5">
    <source>
        <dbReference type="ARBA" id="ARBA00022833"/>
    </source>
</evidence>
<dbReference type="GO" id="GO:0005737">
    <property type="term" value="C:cytoplasm"/>
    <property type="evidence" value="ECO:0007669"/>
    <property type="project" value="TreeGrafter"/>
</dbReference>
<keyword evidence="3 7" id="KW-0479">Metal-binding</keyword>
<dbReference type="InterPro" id="IPR016192">
    <property type="entry name" value="APOBEC/CMP_deaminase_Zn-bd"/>
</dbReference>
<keyword evidence="4" id="KW-0378">Hydrolase</keyword>
<dbReference type="PANTHER" id="PTHR11086">
    <property type="entry name" value="DEOXYCYTIDYLATE DEAMINASE-RELATED"/>
    <property type="match status" value="1"/>
</dbReference>
<evidence type="ECO:0000313" key="9">
    <source>
        <dbReference type="EMBL" id="AWX69745.1"/>
    </source>
</evidence>
<dbReference type="GO" id="GO:0008270">
    <property type="term" value="F:zinc ion binding"/>
    <property type="evidence" value="ECO:0007669"/>
    <property type="project" value="InterPro"/>
</dbReference>
<gene>
    <name evidence="9" type="ORF">DP065_00585</name>
</gene>
<comment type="similarity">
    <text evidence="2">Belongs to the cytidine and deoxycytidylate deaminase family.</text>
</comment>
<dbReference type="PROSITE" id="PS00903">
    <property type="entry name" value="CYT_DCMP_DEAMINASES_1"/>
    <property type="match status" value="1"/>
</dbReference>
<reference evidence="10" key="1">
    <citation type="submission" date="2018-06" db="EMBL/GenBank/DDBJ databases">
        <title>Complete genome sequences of Mycoplasma anatis, M. anseris and M. cloacale type strains.</title>
        <authorList>
            <person name="Grozner D."/>
            <person name="Forro B."/>
            <person name="Sulyok K.M."/>
            <person name="Marton S."/>
            <person name="Kreizinger Z."/>
            <person name="Banyai K."/>
            <person name="Gyuranecz M."/>
        </authorList>
    </citation>
    <scope>NUCLEOTIDE SEQUENCE [LARGE SCALE GENOMIC DNA]</scope>
    <source>
        <strain evidence="10">ATCC 49234</strain>
    </source>
</reference>
<evidence type="ECO:0000256" key="3">
    <source>
        <dbReference type="ARBA" id="ARBA00022723"/>
    </source>
</evidence>
<dbReference type="Pfam" id="PF00383">
    <property type="entry name" value="dCMP_cyt_deam_1"/>
    <property type="match status" value="1"/>
</dbReference>
<dbReference type="PANTHER" id="PTHR11086:SF18">
    <property type="entry name" value="DEOXYCYTIDYLATE DEAMINASE"/>
    <property type="match status" value="1"/>
</dbReference>
<dbReference type="PROSITE" id="PS51747">
    <property type="entry name" value="CYT_DCMP_DEAMINASES_2"/>
    <property type="match status" value="1"/>
</dbReference>
<dbReference type="AlphaFoldDB" id="A0A2Z4NEG8"/>
<name>A0A2Z4NEG8_9BACT</name>
<dbReference type="EMBL" id="CP030140">
    <property type="protein sequence ID" value="AWX69745.1"/>
    <property type="molecule type" value="Genomic_DNA"/>
</dbReference>
<dbReference type="InterPro" id="IPR016193">
    <property type="entry name" value="Cytidine_deaminase-like"/>
</dbReference>
<dbReference type="KEGG" id="mane:DP065_00585"/>
<dbReference type="GO" id="GO:0004132">
    <property type="term" value="F:dCMP deaminase activity"/>
    <property type="evidence" value="ECO:0007669"/>
    <property type="project" value="InterPro"/>
</dbReference>
<dbReference type="InterPro" id="IPR002125">
    <property type="entry name" value="CMP_dCMP_dom"/>
</dbReference>